<proteinExistence type="predicted"/>
<organism evidence="2 3">
    <name type="scientific">Euroglyphus maynei</name>
    <name type="common">Mayne's house dust mite</name>
    <dbReference type="NCBI Taxonomy" id="6958"/>
    <lineage>
        <taxon>Eukaryota</taxon>
        <taxon>Metazoa</taxon>
        <taxon>Ecdysozoa</taxon>
        <taxon>Arthropoda</taxon>
        <taxon>Chelicerata</taxon>
        <taxon>Arachnida</taxon>
        <taxon>Acari</taxon>
        <taxon>Acariformes</taxon>
        <taxon>Sarcoptiformes</taxon>
        <taxon>Astigmata</taxon>
        <taxon>Psoroptidia</taxon>
        <taxon>Analgoidea</taxon>
        <taxon>Pyroglyphidae</taxon>
        <taxon>Pyroglyphinae</taxon>
        <taxon>Euroglyphus</taxon>
    </lineage>
</organism>
<comment type="caution">
    <text evidence="2">The sequence shown here is derived from an EMBL/GenBank/DDBJ whole genome shotgun (WGS) entry which is preliminary data.</text>
</comment>
<feature type="compositionally biased region" description="Basic and acidic residues" evidence="1">
    <location>
        <begin position="20"/>
        <end position="29"/>
    </location>
</feature>
<evidence type="ECO:0000313" key="2">
    <source>
        <dbReference type="EMBL" id="OTF79495.1"/>
    </source>
</evidence>
<reference evidence="2 3" key="1">
    <citation type="submission" date="2017-03" db="EMBL/GenBank/DDBJ databases">
        <title>Genome Survey of Euroglyphus maynei.</title>
        <authorList>
            <person name="Arlian L.G."/>
            <person name="Morgan M.S."/>
            <person name="Rider S.D."/>
        </authorList>
    </citation>
    <scope>NUCLEOTIDE SEQUENCE [LARGE SCALE GENOMIC DNA]</scope>
    <source>
        <strain evidence="2">Arlian Lab</strain>
        <tissue evidence="2">Whole body</tissue>
    </source>
</reference>
<keyword evidence="3" id="KW-1185">Reference proteome</keyword>
<evidence type="ECO:0000256" key="1">
    <source>
        <dbReference type="SAM" id="MobiDB-lite"/>
    </source>
</evidence>
<name>A0A1Y3BK02_EURMA</name>
<protein>
    <submittedName>
        <fullName evidence="2">Uncharacterized protein</fullName>
    </submittedName>
</protein>
<feature type="compositionally biased region" description="Basic and acidic residues" evidence="1">
    <location>
        <begin position="85"/>
        <end position="95"/>
    </location>
</feature>
<accession>A0A1Y3BK02</accession>
<feature type="region of interest" description="Disordered" evidence="1">
    <location>
        <begin position="85"/>
        <end position="136"/>
    </location>
</feature>
<dbReference type="EMBL" id="MUJZ01022838">
    <property type="protein sequence ID" value="OTF79495.1"/>
    <property type="molecule type" value="Genomic_DNA"/>
</dbReference>
<sequence length="178" mass="20387">MTTDHPSNQSSHLPQPKTTIDCKDQKHDNFANSEKVTSKMVIEEEKESKIQQKKCVELTKEMPITGNVSDDDWIQCLQSEIVHEMDEKEKVKKAPETSSKPEPMEKKSVKVVLMKPDGQETTEEVEIDSNSDPRDMNEAVKKIIQELLPKAKEPMTKIVARLCRQKSTDQCIEEFETD</sequence>
<gene>
    <name evidence="2" type="ORF">BLA29_009894</name>
</gene>
<dbReference type="Proteomes" id="UP000194236">
    <property type="component" value="Unassembled WGS sequence"/>
</dbReference>
<feature type="compositionally biased region" description="Polar residues" evidence="1">
    <location>
        <begin position="1"/>
        <end position="18"/>
    </location>
</feature>
<dbReference type="AlphaFoldDB" id="A0A1Y3BK02"/>
<feature type="region of interest" description="Disordered" evidence="1">
    <location>
        <begin position="1"/>
        <end position="36"/>
    </location>
</feature>
<evidence type="ECO:0000313" key="3">
    <source>
        <dbReference type="Proteomes" id="UP000194236"/>
    </source>
</evidence>
<feature type="non-terminal residue" evidence="2">
    <location>
        <position position="178"/>
    </location>
</feature>
<feature type="compositionally biased region" description="Acidic residues" evidence="1">
    <location>
        <begin position="120"/>
        <end position="129"/>
    </location>
</feature>